<dbReference type="CDD" id="cd00158">
    <property type="entry name" value="RHOD"/>
    <property type="match status" value="1"/>
</dbReference>
<name>A0A151AJK6_9EURY</name>
<accession>A0A151AJK6</accession>
<evidence type="ECO:0000313" key="3">
    <source>
        <dbReference type="Proteomes" id="UP000075321"/>
    </source>
</evidence>
<dbReference type="Gene3D" id="3.40.250.10">
    <property type="entry name" value="Rhodanese-like domain"/>
    <property type="match status" value="1"/>
</dbReference>
<dbReference type="InterPro" id="IPR036873">
    <property type="entry name" value="Rhodanese-like_dom_sf"/>
</dbReference>
<evidence type="ECO:0000259" key="1">
    <source>
        <dbReference type="PROSITE" id="PS50206"/>
    </source>
</evidence>
<comment type="caution">
    <text evidence="2">The sequence shown here is derived from an EMBL/GenBank/DDBJ whole genome shotgun (WGS) entry which is preliminary data.</text>
</comment>
<dbReference type="SMART" id="SM00450">
    <property type="entry name" value="RHOD"/>
    <property type="match status" value="1"/>
</dbReference>
<dbReference type="AlphaFoldDB" id="A0A151AJK6"/>
<dbReference type="EMBL" id="LTAZ01000001">
    <property type="protein sequence ID" value="KYH27813.1"/>
    <property type="molecule type" value="Genomic_DNA"/>
</dbReference>
<dbReference type="Pfam" id="PF00581">
    <property type="entry name" value="Rhodanese"/>
    <property type="match status" value="1"/>
</dbReference>
<organism evidence="2 3">
    <name type="scientific">Halalkalicoccus paucihalophilus</name>
    <dbReference type="NCBI Taxonomy" id="1008153"/>
    <lineage>
        <taxon>Archaea</taxon>
        <taxon>Methanobacteriati</taxon>
        <taxon>Methanobacteriota</taxon>
        <taxon>Stenosarchaea group</taxon>
        <taxon>Halobacteria</taxon>
        <taxon>Halobacteriales</taxon>
        <taxon>Halococcaceae</taxon>
        <taxon>Halalkalicoccus</taxon>
    </lineage>
</organism>
<keyword evidence="2" id="KW-0808">Transferase</keyword>
<evidence type="ECO:0000313" key="2">
    <source>
        <dbReference type="EMBL" id="KYH27813.1"/>
    </source>
</evidence>
<gene>
    <name evidence="2" type="primary">glpE_2</name>
    <name evidence="2" type="ORF">HAPAU_04840</name>
</gene>
<dbReference type="PATRIC" id="fig|1008153.3.peg.487"/>
<dbReference type="OrthoDB" id="135517at2157"/>
<dbReference type="EC" id="2.8.1.1" evidence="2"/>
<dbReference type="InterPro" id="IPR001763">
    <property type="entry name" value="Rhodanese-like_dom"/>
</dbReference>
<sequence>MADRTEPTAHECAPERFFKVVARSKSYVLDVHIPEQRHIEGTDAFVPYDSIREHRDLLPDEDTPITLYCRSDGMSREVTDVLLEMGYEEVYLLRGGIQAWEDEGLPLSEYRFCEPGVRTDG</sequence>
<dbReference type="SUPFAM" id="SSF52821">
    <property type="entry name" value="Rhodanese/Cell cycle control phosphatase"/>
    <property type="match status" value="1"/>
</dbReference>
<dbReference type="PROSITE" id="PS50206">
    <property type="entry name" value="RHODANESE_3"/>
    <property type="match status" value="1"/>
</dbReference>
<dbReference type="RefSeq" id="WP_066379026.1">
    <property type="nucleotide sequence ID" value="NZ_LTAZ01000001.1"/>
</dbReference>
<keyword evidence="3" id="KW-1185">Reference proteome</keyword>
<feature type="domain" description="Rhodanese" evidence="1">
    <location>
        <begin position="45"/>
        <end position="109"/>
    </location>
</feature>
<proteinExistence type="predicted"/>
<dbReference type="GO" id="GO:0004792">
    <property type="term" value="F:thiosulfate-cyanide sulfurtransferase activity"/>
    <property type="evidence" value="ECO:0007669"/>
    <property type="project" value="UniProtKB-EC"/>
</dbReference>
<dbReference type="Proteomes" id="UP000075321">
    <property type="component" value="Unassembled WGS sequence"/>
</dbReference>
<reference evidence="2 3" key="1">
    <citation type="submission" date="2016-02" db="EMBL/GenBank/DDBJ databases">
        <title>Genome sequence of Halalkalicoccus paucihalophilus DSM 24557.</title>
        <authorList>
            <person name="Poehlein A."/>
            <person name="Daniel R."/>
        </authorList>
    </citation>
    <scope>NUCLEOTIDE SEQUENCE [LARGE SCALE GENOMIC DNA]</scope>
    <source>
        <strain evidence="2 3">DSM 24557</strain>
    </source>
</reference>
<protein>
    <submittedName>
        <fullName evidence="2">Thiosulfate sulfurtransferase GlpE</fullName>
        <ecNumber evidence="2">2.8.1.1</ecNumber>
    </submittedName>
</protein>